<feature type="domain" description="ATP-grasp" evidence="1">
    <location>
        <begin position="79"/>
        <end position="236"/>
    </location>
</feature>
<dbReference type="EMBL" id="JAAXOM010000002">
    <property type="protein sequence ID" value="NKX87883.1"/>
    <property type="molecule type" value="Genomic_DNA"/>
</dbReference>
<accession>A0A846W4V3</accession>
<dbReference type="Pfam" id="PF18299">
    <property type="entry name" value="R2K_2"/>
    <property type="match status" value="1"/>
</dbReference>
<dbReference type="RefSeq" id="WP_067641895.1">
    <property type="nucleotide sequence ID" value="NZ_JAAXOM010000002.1"/>
</dbReference>
<organism evidence="2 3">
    <name type="scientific">Nocardia coubleae</name>
    <dbReference type="NCBI Taxonomy" id="356147"/>
    <lineage>
        <taxon>Bacteria</taxon>
        <taxon>Bacillati</taxon>
        <taxon>Actinomycetota</taxon>
        <taxon>Actinomycetes</taxon>
        <taxon>Mycobacteriales</taxon>
        <taxon>Nocardiaceae</taxon>
        <taxon>Nocardia</taxon>
    </lineage>
</organism>
<protein>
    <submittedName>
        <fullName evidence="2">ATP-grasp domain-containing protein</fullName>
    </submittedName>
</protein>
<dbReference type="Proteomes" id="UP000572007">
    <property type="component" value="Unassembled WGS sequence"/>
</dbReference>
<evidence type="ECO:0000313" key="3">
    <source>
        <dbReference type="Proteomes" id="UP000572007"/>
    </source>
</evidence>
<comment type="caution">
    <text evidence="2">The sequence shown here is derived from an EMBL/GenBank/DDBJ whole genome shotgun (WGS) entry which is preliminary data.</text>
</comment>
<proteinExistence type="predicted"/>
<evidence type="ECO:0000259" key="1">
    <source>
        <dbReference type="Pfam" id="PF18299"/>
    </source>
</evidence>
<evidence type="ECO:0000313" key="2">
    <source>
        <dbReference type="EMBL" id="NKX87883.1"/>
    </source>
</evidence>
<reference evidence="2 3" key="1">
    <citation type="submission" date="2020-04" db="EMBL/GenBank/DDBJ databases">
        <title>MicrobeNet Type strains.</title>
        <authorList>
            <person name="Nicholson A.C."/>
        </authorList>
    </citation>
    <scope>NUCLEOTIDE SEQUENCE [LARGE SCALE GENOMIC DNA]</scope>
    <source>
        <strain evidence="2 3">DSM 44960</strain>
    </source>
</reference>
<dbReference type="InterPro" id="IPR041261">
    <property type="entry name" value="R2K_2"/>
</dbReference>
<gene>
    <name evidence="2" type="ORF">HGA10_11210</name>
</gene>
<sequence length="261" mass="28408">MSTLILSPRYSEDSRVMRAAAIRAGWNVVRLTNWRVPEDTVATAIYGETMFAEVIAAQLGITLLDAPDDWLPNLPKSLLQRQIQISTLGEARRHADPVFVKPADGRKGFAGAVYRNGIGLPPPKACPDDTLVFMAEPVEWRAEFRCFVKDGAVLTMSPYLRNGEPARAENGSWPVAPSEVTAVQTCIEELVTEVPVPPSIVIDVGLIEGRGWAIVEANCAFGAGVYGCDPHKVLEVLERGCVPGEPAECDAEWTRPAARLE</sequence>
<name>A0A846W4V3_9NOCA</name>
<keyword evidence="3" id="KW-1185">Reference proteome</keyword>
<dbReference type="AlphaFoldDB" id="A0A846W4V3"/>